<proteinExistence type="predicted"/>
<evidence type="ECO:0000256" key="1">
    <source>
        <dbReference type="SAM" id="Phobius"/>
    </source>
</evidence>
<dbReference type="RefSeq" id="WP_106586036.1">
    <property type="nucleotide sequence ID" value="NZ_PYGA01000024.1"/>
</dbReference>
<gene>
    <name evidence="2" type="ORF">CLV63_12496</name>
</gene>
<comment type="caution">
    <text evidence="2">The sequence shown here is derived from an EMBL/GenBank/DDBJ whole genome shotgun (WGS) entry which is preliminary data.</text>
</comment>
<sequence length="151" mass="16216">MGGSVPAAAEWLLVAPVVLTLAFLTAVALRRYALERRGGGVECYLRAADGARPWRIGFARYGSEVLRWYRVFSLWPRPTVELSRRGLFVVDRRSPSPADLGGLTPDVAVIGVGWSHADGSAPTAAVYELAMSESALTGFRSWVESIPPGGA</sequence>
<dbReference type="Pfam" id="PF10739">
    <property type="entry name" value="DUF2550"/>
    <property type="match status" value="1"/>
</dbReference>
<dbReference type="EMBL" id="PYGA01000024">
    <property type="protein sequence ID" value="PSK89991.1"/>
    <property type="molecule type" value="Genomic_DNA"/>
</dbReference>
<organism evidence="2 3">
    <name type="scientific">Murinocardiopsis flavida</name>
    <dbReference type="NCBI Taxonomy" id="645275"/>
    <lineage>
        <taxon>Bacteria</taxon>
        <taxon>Bacillati</taxon>
        <taxon>Actinomycetota</taxon>
        <taxon>Actinomycetes</taxon>
        <taxon>Streptosporangiales</taxon>
        <taxon>Nocardiopsidaceae</taxon>
        <taxon>Murinocardiopsis</taxon>
    </lineage>
</organism>
<name>A0A2P8CYD3_9ACTN</name>
<protein>
    <submittedName>
        <fullName evidence="2">Uncharacterized protein DUF2550</fullName>
    </submittedName>
</protein>
<dbReference type="Proteomes" id="UP000240542">
    <property type="component" value="Unassembled WGS sequence"/>
</dbReference>
<evidence type="ECO:0000313" key="3">
    <source>
        <dbReference type="Proteomes" id="UP000240542"/>
    </source>
</evidence>
<keyword evidence="3" id="KW-1185">Reference proteome</keyword>
<reference evidence="2 3" key="1">
    <citation type="submission" date="2018-03" db="EMBL/GenBank/DDBJ databases">
        <title>Genomic Encyclopedia of Archaeal and Bacterial Type Strains, Phase II (KMG-II): from individual species to whole genera.</title>
        <authorList>
            <person name="Goeker M."/>
        </authorList>
    </citation>
    <scope>NUCLEOTIDE SEQUENCE [LARGE SCALE GENOMIC DNA]</scope>
    <source>
        <strain evidence="2 3">DSM 45312</strain>
    </source>
</reference>
<dbReference type="InterPro" id="IPR019675">
    <property type="entry name" value="DUF2550"/>
</dbReference>
<keyword evidence="1" id="KW-0472">Membrane</keyword>
<keyword evidence="1" id="KW-0812">Transmembrane</keyword>
<dbReference type="OrthoDB" id="4793422at2"/>
<evidence type="ECO:0000313" key="2">
    <source>
        <dbReference type="EMBL" id="PSK89991.1"/>
    </source>
</evidence>
<keyword evidence="1" id="KW-1133">Transmembrane helix</keyword>
<feature type="transmembrane region" description="Helical" evidence="1">
    <location>
        <begin position="12"/>
        <end position="29"/>
    </location>
</feature>
<accession>A0A2P8CYD3</accession>
<dbReference type="AlphaFoldDB" id="A0A2P8CYD3"/>